<name>A0A267FKX5_9PLAT</name>
<evidence type="ECO:0000313" key="2">
    <source>
        <dbReference type="Proteomes" id="UP000215902"/>
    </source>
</evidence>
<evidence type="ECO:0000313" key="1">
    <source>
        <dbReference type="EMBL" id="PAA73844.1"/>
    </source>
</evidence>
<sequence>MQYLQRIGHLRLYQALPQRSQAWAAIRALRELCSSTEAVALLQHIAEELQRIMRADSQVTQRRLLNIEMRWIFGLFGWPYFRNLPDPCNF</sequence>
<protein>
    <submittedName>
        <fullName evidence="1">Uncharacterized protein</fullName>
    </submittedName>
</protein>
<reference evidence="1 2" key="1">
    <citation type="submission" date="2017-06" db="EMBL/GenBank/DDBJ databases">
        <title>A platform for efficient transgenesis in Macrostomum lignano, a flatworm model organism for stem cell research.</title>
        <authorList>
            <person name="Berezikov E."/>
        </authorList>
    </citation>
    <scope>NUCLEOTIDE SEQUENCE [LARGE SCALE GENOMIC DNA]</scope>
    <source>
        <strain evidence="1">DV1</strain>
        <tissue evidence="1">Whole organism</tissue>
    </source>
</reference>
<dbReference type="Proteomes" id="UP000215902">
    <property type="component" value="Unassembled WGS sequence"/>
</dbReference>
<organism evidence="1 2">
    <name type="scientific">Macrostomum lignano</name>
    <dbReference type="NCBI Taxonomy" id="282301"/>
    <lineage>
        <taxon>Eukaryota</taxon>
        <taxon>Metazoa</taxon>
        <taxon>Spiralia</taxon>
        <taxon>Lophotrochozoa</taxon>
        <taxon>Platyhelminthes</taxon>
        <taxon>Rhabditophora</taxon>
        <taxon>Macrostomorpha</taxon>
        <taxon>Macrostomida</taxon>
        <taxon>Macrostomidae</taxon>
        <taxon>Macrostomum</taxon>
    </lineage>
</organism>
<dbReference type="EMBL" id="NIVC01000990">
    <property type="protein sequence ID" value="PAA73844.1"/>
    <property type="molecule type" value="Genomic_DNA"/>
</dbReference>
<gene>
    <name evidence="1" type="ORF">BOX15_Mlig008543g1</name>
</gene>
<accession>A0A267FKX5</accession>
<dbReference type="AlphaFoldDB" id="A0A267FKX5"/>
<comment type="caution">
    <text evidence="1">The sequence shown here is derived from an EMBL/GenBank/DDBJ whole genome shotgun (WGS) entry which is preliminary data.</text>
</comment>
<keyword evidence="2" id="KW-1185">Reference proteome</keyword>
<proteinExistence type="predicted"/>